<dbReference type="InterPro" id="IPR029055">
    <property type="entry name" value="Ntn_hydrolases_N"/>
</dbReference>
<dbReference type="Proteomes" id="UP000054742">
    <property type="component" value="Unassembled WGS sequence"/>
</dbReference>
<dbReference type="RefSeq" id="WP_058442106.1">
    <property type="nucleotide sequence ID" value="NZ_CAAAHU010000005.1"/>
</dbReference>
<evidence type="ECO:0000313" key="6">
    <source>
        <dbReference type="Proteomes" id="UP000054742"/>
    </source>
</evidence>
<comment type="similarity">
    <text evidence="1">Belongs to the peptidase C59 family.</text>
</comment>
<protein>
    <recommendedName>
        <fullName evidence="4">Choloylglycine hydrolase/NAAA C-terminal domain-containing protein</fullName>
    </recommendedName>
</protein>
<dbReference type="PANTHER" id="PTHR35527:SF2">
    <property type="entry name" value="HYDROLASE"/>
    <property type="match status" value="1"/>
</dbReference>
<dbReference type="AlphaFoldDB" id="A0A0W0SDX2"/>
<sequence>MKKIVSCFLIFSLYIQATTACTRIFWNKKNSMTVARTFDWDNHYEETLLVLPRGMRHTGGTATNEANWYSKFGSIVVQENYKTQRNEQSLTGSTR</sequence>
<reference evidence="5 6" key="1">
    <citation type="submission" date="2015-11" db="EMBL/GenBank/DDBJ databases">
        <title>Genomic analysis of 38 Legionella species identifies large and diverse effector repertoires.</title>
        <authorList>
            <person name="Burstein D."/>
            <person name="Amaro F."/>
            <person name="Zusman T."/>
            <person name="Lifshitz Z."/>
            <person name="Cohen O."/>
            <person name="Gilbert J.A."/>
            <person name="Pupko T."/>
            <person name="Shuman H.A."/>
            <person name="Segal G."/>
        </authorList>
    </citation>
    <scope>NUCLEOTIDE SEQUENCE [LARGE SCALE GENOMIC DNA]</scope>
    <source>
        <strain evidence="5 6">ATCC 43878</strain>
    </source>
</reference>
<dbReference type="PANTHER" id="PTHR35527">
    <property type="entry name" value="CHOLOYLGLYCINE HYDROLASE"/>
    <property type="match status" value="1"/>
</dbReference>
<evidence type="ECO:0000256" key="1">
    <source>
        <dbReference type="ARBA" id="ARBA00006625"/>
    </source>
</evidence>
<dbReference type="Pfam" id="PF02275">
    <property type="entry name" value="CBAH"/>
    <property type="match status" value="1"/>
</dbReference>
<evidence type="ECO:0000256" key="2">
    <source>
        <dbReference type="ARBA" id="ARBA00022801"/>
    </source>
</evidence>
<feature type="signal peptide" evidence="3">
    <location>
        <begin position="1"/>
        <end position="17"/>
    </location>
</feature>
<dbReference type="PROSITE" id="PS51257">
    <property type="entry name" value="PROKAR_LIPOPROTEIN"/>
    <property type="match status" value="1"/>
</dbReference>
<feature type="chain" id="PRO_5006911909" description="Choloylglycine hydrolase/NAAA C-terminal domain-containing protein" evidence="3">
    <location>
        <begin position="18"/>
        <end position="95"/>
    </location>
</feature>
<dbReference type="InterPro" id="IPR052193">
    <property type="entry name" value="Peptidase_C59"/>
</dbReference>
<dbReference type="Gene3D" id="3.60.60.10">
    <property type="entry name" value="Penicillin V Acylase, Chain A"/>
    <property type="match status" value="1"/>
</dbReference>
<keyword evidence="3" id="KW-0732">Signal</keyword>
<name>A0A0W0SDX2_9GAMM</name>
<evidence type="ECO:0000256" key="3">
    <source>
        <dbReference type="SAM" id="SignalP"/>
    </source>
</evidence>
<comment type="caution">
    <text evidence="5">The sequence shown here is derived from an EMBL/GenBank/DDBJ whole genome shotgun (WGS) entry which is preliminary data.</text>
</comment>
<keyword evidence="6" id="KW-1185">Reference proteome</keyword>
<dbReference type="PATRIC" id="fig|29422.6.peg.2261"/>
<evidence type="ECO:0000313" key="5">
    <source>
        <dbReference type="EMBL" id="KTC81600.1"/>
    </source>
</evidence>
<keyword evidence="2" id="KW-0378">Hydrolase</keyword>
<gene>
    <name evidence="5" type="ORF">Lbru_2120</name>
</gene>
<evidence type="ECO:0000259" key="4">
    <source>
        <dbReference type="Pfam" id="PF02275"/>
    </source>
</evidence>
<proteinExistence type="inferred from homology"/>
<dbReference type="GO" id="GO:0016787">
    <property type="term" value="F:hydrolase activity"/>
    <property type="evidence" value="ECO:0007669"/>
    <property type="project" value="UniProtKB-KW"/>
</dbReference>
<accession>A0A0W0SDX2</accession>
<dbReference type="EMBL" id="LNXV01000029">
    <property type="protein sequence ID" value="KTC81600.1"/>
    <property type="molecule type" value="Genomic_DNA"/>
</dbReference>
<dbReference type="InterPro" id="IPR029132">
    <property type="entry name" value="CBAH/NAAA_C"/>
</dbReference>
<feature type="domain" description="Choloylglycine hydrolase/NAAA C-terminal" evidence="4">
    <location>
        <begin position="21"/>
        <end position="76"/>
    </location>
</feature>
<organism evidence="5 6">
    <name type="scientific">Legionella brunensis</name>
    <dbReference type="NCBI Taxonomy" id="29422"/>
    <lineage>
        <taxon>Bacteria</taxon>
        <taxon>Pseudomonadati</taxon>
        <taxon>Pseudomonadota</taxon>
        <taxon>Gammaproteobacteria</taxon>
        <taxon>Legionellales</taxon>
        <taxon>Legionellaceae</taxon>
        <taxon>Legionella</taxon>
    </lineage>
</organism>
<dbReference type="SUPFAM" id="SSF56235">
    <property type="entry name" value="N-terminal nucleophile aminohydrolases (Ntn hydrolases)"/>
    <property type="match status" value="1"/>
</dbReference>
<dbReference type="STRING" id="29422.Lbru_2120"/>
<dbReference type="OrthoDB" id="1265391at2"/>